<dbReference type="EMBL" id="JARXHW010000012">
    <property type="protein sequence ID" value="MDQ8207319.1"/>
    <property type="molecule type" value="Genomic_DNA"/>
</dbReference>
<evidence type="ECO:0000256" key="7">
    <source>
        <dbReference type="RuleBase" id="RU361169"/>
    </source>
</evidence>
<proteinExistence type="inferred from homology"/>
<dbReference type="Gene3D" id="2.160.20.10">
    <property type="entry name" value="Single-stranded right-handed beta-helix, Pectin lyase-like"/>
    <property type="match status" value="1"/>
</dbReference>
<evidence type="ECO:0000256" key="2">
    <source>
        <dbReference type="ARBA" id="ARBA00008834"/>
    </source>
</evidence>
<keyword evidence="3" id="KW-0134">Cell wall</keyword>
<evidence type="ECO:0000313" key="8">
    <source>
        <dbReference type="EMBL" id="MDQ8207319.1"/>
    </source>
</evidence>
<evidence type="ECO:0000256" key="1">
    <source>
        <dbReference type="ARBA" id="ARBA00004191"/>
    </source>
</evidence>
<gene>
    <name evidence="8" type="ORF">QEH52_07355</name>
</gene>
<name>A0ABU1AT35_9BACT</name>
<keyword evidence="9" id="KW-1185">Reference proteome</keyword>
<sequence length="385" mass="42396">MSTYRNLTDSGILSDGSIPCAASLNARLQSEHSHWVLPAGTYTLEDALKVPSGTHLKLDPKAVLRLADGAATRNEHYLIRNADLQGGNTDIHIEGGTFDGNQNGNPRPEGLLDAGYSGASLHFENVSNFSLKNITFTNSEAYYARFTKVRNFHIEQIRFDSDRVRPNNDGIHLGGNCRDGVIRDIRALRPAVTGDDMVALNADDALQRTEVHGMSNGPIENILIEDIHAESCHTFVRILSVTSPIRNIRIRGLHGGCMNCAINADGARRCRVPVFDEANPPFSDGVGILEDIHISDVSVWKASQSKHALIDIHERCWNLKIENFQRVLGQDQSPESPSLRFNHIVLPSAQLDEQAIPGQDLLDPNPPYESFVERFNSLIVNGAKA</sequence>
<dbReference type="PANTHER" id="PTHR31375">
    <property type="match status" value="1"/>
</dbReference>
<dbReference type="GO" id="GO:0016787">
    <property type="term" value="F:hydrolase activity"/>
    <property type="evidence" value="ECO:0007669"/>
    <property type="project" value="UniProtKB-KW"/>
</dbReference>
<dbReference type="InterPro" id="IPR012334">
    <property type="entry name" value="Pectin_lyas_fold"/>
</dbReference>
<comment type="similarity">
    <text evidence="2 7">Belongs to the glycosyl hydrolase 28 family.</text>
</comment>
<protein>
    <submittedName>
        <fullName evidence="8">Glycosyl hydrolase family 28 protein</fullName>
    </submittedName>
</protein>
<evidence type="ECO:0000256" key="5">
    <source>
        <dbReference type="ARBA" id="ARBA00022801"/>
    </source>
</evidence>
<evidence type="ECO:0000256" key="6">
    <source>
        <dbReference type="ARBA" id="ARBA00023295"/>
    </source>
</evidence>
<accession>A0ABU1AT35</accession>
<comment type="caution">
    <text evidence="8">The sequence shown here is derived from an EMBL/GenBank/DDBJ whole genome shotgun (WGS) entry which is preliminary data.</text>
</comment>
<evidence type="ECO:0000256" key="4">
    <source>
        <dbReference type="ARBA" id="ARBA00022525"/>
    </source>
</evidence>
<evidence type="ECO:0000313" key="9">
    <source>
        <dbReference type="Proteomes" id="UP001225316"/>
    </source>
</evidence>
<dbReference type="RefSeq" id="WP_308949453.1">
    <property type="nucleotide sequence ID" value="NZ_JARXHW010000012.1"/>
</dbReference>
<reference evidence="8 9" key="1">
    <citation type="submission" date="2023-04" db="EMBL/GenBank/DDBJ databases">
        <title>A novel bacteria isolated from coastal sediment.</title>
        <authorList>
            <person name="Liu X.-J."/>
            <person name="Du Z.-J."/>
        </authorList>
    </citation>
    <scope>NUCLEOTIDE SEQUENCE [LARGE SCALE GENOMIC DNA]</scope>
    <source>
        <strain evidence="8 9">SDUM461003</strain>
    </source>
</reference>
<dbReference type="Pfam" id="PF00295">
    <property type="entry name" value="Glyco_hydro_28"/>
    <property type="match status" value="1"/>
</dbReference>
<keyword evidence="6 7" id="KW-0326">Glycosidase</keyword>
<evidence type="ECO:0000256" key="3">
    <source>
        <dbReference type="ARBA" id="ARBA00022512"/>
    </source>
</evidence>
<dbReference type="InterPro" id="IPR011050">
    <property type="entry name" value="Pectin_lyase_fold/virulence"/>
</dbReference>
<organism evidence="8 9">
    <name type="scientific">Thalassobacterium maritimum</name>
    <dbReference type="NCBI Taxonomy" id="3041265"/>
    <lineage>
        <taxon>Bacteria</taxon>
        <taxon>Pseudomonadati</taxon>
        <taxon>Verrucomicrobiota</taxon>
        <taxon>Opitutia</taxon>
        <taxon>Puniceicoccales</taxon>
        <taxon>Coraliomargaritaceae</taxon>
        <taxon>Thalassobacterium</taxon>
    </lineage>
</organism>
<dbReference type="SUPFAM" id="SSF51126">
    <property type="entry name" value="Pectin lyase-like"/>
    <property type="match status" value="1"/>
</dbReference>
<keyword evidence="5 7" id="KW-0378">Hydrolase</keyword>
<dbReference type="InterPro" id="IPR000743">
    <property type="entry name" value="Glyco_hydro_28"/>
</dbReference>
<comment type="subcellular location">
    <subcellularLocation>
        <location evidence="1">Secreted</location>
        <location evidence="1">Cell wall</location>
    </subcellularLocation>
</comment>
<keyword evidence="4" id="KW-0964">Secreted</keyword>
<dbReference type="Proteomes" id="UP001225316">
    <property type="component" value="Unassembled WGS sequence"/>
</dbReference>